<keyword evidence="2" id="KW-1185">Reference proteome</keyword>
<dbReference type="Pfam" id="PF13376">
    <property type="entry name" value="OmdA"/>
    <property type="match status" value="1"/>
</dbReference>
<proteinExistence type="predicted"/>
<evidence type="ECO:0000313" key="1">
    <source>
        <dbReference type="EMBL" id="MFC5405664.1"/>
    </source>
</evidence>
<gene>
    <name evidence="1" type="ORF">ACFPOF_23205</name>
</gene>
<dbReference type="RefSeq" id="WP_378137146.1">
    <property type="nucleotide sequence ID" value="NZ_JBHSMI010000030.1"/>
</dbReference>
<accession>A0ABW0HYK6</accession>
<sequence length="214" mass="22837">MDEALVKKLRVPAVGAIALYGAPEGFAEKVGLVPADVNPDPASQGAYDYVQLFAYSSDDVVRLAPAALRAARAEAIVWLCYPKGTSKIKTDLHRDKGWEPVIAAGWEGVSLVSVDDTWSAMRFRPVGAAGARPRPAAKAAGSEAAVLVEPPAELLAALAGNSDAAHAFDKLAPSHRKEYIQWINEAKKEETRIARIGKTVEKLAAGLKRPSDKQ</sequence>
<evidence type="ECO:0000313" key="2">
    <source>
        <dbReference type="Proteomes" id="UP001596113"/>
    </source>
</evidence>
<organism evidence="1 2">
    <name type="scientific">Cohnella soli</name>
    <dbReference type="NCBI Taxonomy" id="425005"/>
    <lineage>
        <taxon>Bacteria</taxon>
        <taxon>Bacillati</taxon>
        <taxon>Bacillota</taxon>
        <taxon>Bacilli</taxon>
        <taxon>Bacillales</taxon>
        <taxon>Paenibacillaceae</taxon>
        <taxon>Cohnella</taxon>
    </lineage>
</organism>
<name>A0ABW0HYK6_9BACL</name>
<dbReference type="Proteomes" id="UP001596113">
    <property type="component" value="Unassembled WGS sequence"/>
</dbReference>
<protein>
    <submittedName>
        <fullName evidence="1">YdeI family protein</fullName>
    </submittedName>
</protein>
<reference evidence="2" key="1">
    <citation type="journal article" date="2019" name="Int. J. Syst. Evol. Microbiol.">
        <title>The Global Catalogue of Microorganisms (GCM) 10K type strain sequencing project: providing services to taxonomists for standard genome sequencing and annotation.</title>
        <authorList>
            <consortium name="The Broad Institute Genomics Platform"/>
            <consortium name="The Broad Institute Genome Sequencing Center for Infectious Disease"/>
            <person name="Wu L."/>
            <person name="Ma J."/>
        </authorList>
    </citation>
    <scope>NUCLEOTIDE SEQUENCE [LARGE SCALE GENOMIC DNA]</scope>
    <source>
        <strain evidence="2">CGMCC 1.18575</strain>
    </source>
</reference>
<comment type="caution">
    <text evidence="1">The sequence shown here is derived from an EMBL/GenBank/DDBJ whole genome shotgun (WGS) entry which is preliminary data.</text>
</comment>
<dbReference type="EMBL" id="JBHSMI010000030">
    <property type="protein sequence ID" value="MFC5405664.1"/>
    <property type="molecule type" value="Genomic_DNA"/>
</dbReference>